<dbReference type="Proteomes" id="UP001596472">
    <property type="component" value="Unassembled WGS sequence"/>
</dbReference>
<dbReference type="PANTHER" id="PTHR38037">
    <property type="entry name" value="ZN_PROTEASE DOMAIN-CONTAINING PROTEIN"/>
    <property type="match status" value="1"/>
</dbReference>
<dbReference type="PANTHER" id="PTHR38037:SF2">
    <property type="entry name" value="ATP-DEPENDENT ZINC PROTEASE DOMAIN-CONTAINING PROTEIN-RELATED"/>
    <property type="match status" value="1"/>
</dbReference>
<reference evidence="3" key="1">
    <citation type="journal article" date="2019" name="Int. J. Syst. Evol. Microbiol.">
        <title>The Global Catalogue of Microorganisms (GCM) 10K type strain sequencing project: providing services to taxonomists for standard genome sequencing and annotation.</title>
        <authorList>
            <consortium name="The Broad Institute Genomics Platform"/>
            <consortium name="The Broad Institute Genome Sequencing Center for Infectious Disease"/>
            <person name="Wu L."/>
            <person name="Ma J."/>
        </authorList>
    </citation>
    <scope>NUCLEOTIDE SEQUENCE [LARGE SCALE GENOMIC DNA]</scope>
    <source>
        <strain evidence="3">CGMCC 4.1467</strain>
    </source>
</reference>
<dbReference type="EMBL" id="JBHTBS010000007">
    <property type="protein sequence ID" value="MFC7338264.1"/>
    <property type="molecule type" value="Genomic_DNA"/>
</dbReference>
<evidence type="ECO:0000313" key="2">
    <source>
        <dbReference type="EMBL" id="MFC7338264.1"/>
    </source>
</evidence>
<name>A0ABW2L779_9BACT</name>
<keyword evidence="3" id="KW-1185">Reference proteome</keyword>
<accession>A0ABW2L779</accession>
<dbReference type="RefSeq" id="WP_379713387.1">
    <property type="nucleotide sequence ID" value="NZ_JBHTBS010000007.1"/>
</dbReference>
<dbReference type="Pfam" id="PF05618">
    <property type="entry name" value="Zn_protease"/>
    <property type="match status" value="1"/>
</dbReference>
<organism evidence="2 3">
    <name type="scientific">Haloferula chungangensis</name>
    <dbReference type="NCBI Taxonomy" id="1048331"/>
    <lineage>
        <taxon>Bacteria</taxon>
        <taxon>Pseudomonadati</taxon>
        <taxon>Verrucomicrobiota</taxon>
        <taxon>Verrucomicrobiia</taxon>
        <taxon>Verrucomicrobiales</taxon>
        <taxon>Verrucomicrobiaceae</taxon>
        <taxon>Haloferula</taxon>
    </lineage>
</organism>
<feature type="domain" description="Retropepsin-like aspartic endopeptidase" evidence="1">
    <location>
        <begin position="37"/>
        <end position="166"/>
    </location>
</feature>
<evidence type="ECO:0000259" key="1">
    <source>
        <dbReference type="Pfam" id="PF05618"/>
    </source>
</evidence>
<dbReference type="Gene3D" id="2.40.70.10">
    <property type="entry name" value="Acid Proteases"/>
    <property type="match status" value="1"/>
</dbReference>
<keyword evidence="2" id="KW-0645">Protease</keyword>
<proteinExistence type="predicted"/>
<keyword evidence="2" id="KW-0378">Hydrolase</keyword>
<dbReference type="InterPro" id="IPR021109">
    <property type="entry name" value="Peptidase_aspartic_dom_sf"/>
</dbReference>
<dbReference type="SUPFAM" id="SSF50630">
    <property type="entry name" value="Acid proteases"/>
    <property type="match status" value="1"/>
</dbReference>
<dbReference type="InterPro" id="IPR008503">
    <property type="entry name" value="Asp_endopeptidase"/>
</dbReference>
<protein>
    <submittedName>
        <fullName evidence="2">ATP-dependent zinc protease</fullName>
    </submittedName>
</protein>
<dbReference type="GO" id="GO:0006508">
    <property type="term" value="P:proteolysis"/>
    <property type="evidence" value="ECO:0007669"/>
    <property type="project" value="UniProtKB-KW"/>
</dbReference>
<gene>
    <name evidence="2" type="ORF">ACFQY0_13805</name>
</gene>
<evidence type="ECO:0000313" key="3">
    <source>
        <dbReference type="Proteomes" id="UP001596472"/>
    </source>
</evidence>
<comment type="caution">
    <text evidence="2">The sequence shown here is derived from an EMBL/GenBank/DDBJ whole genome shotgun (WGS) entry which is preliminary data.</text>
</comment>
<dbReference type="GO" id="GO:0008233">
    <property type="term" value="F:peptidase activity"/>
    <property type="evidence" value="ECO:0007669"/>
    <property type="project" value="UniProtKB-KW"/>
</dbReference>
<sequence length="183" mass="20278">MSEQTHTAKARIEEATTAEVADELGLPSKKRNARRIVLGRHEWVGLPLLGVGPLHVKTDTGARSSSLHAENIELSEDGKRVSFVTRDHWGRAHHCEAAVFKKKIVRSSSGEATRRIFIESEAVIAGGFRWAMRISLASRSEMRCPMLLGREGMKGCFLIDPSREQLAGDLKDLVRVYPDAAHP</sequence>